<keyword evidence="1" id="KW-0175">Coiled coil</keyword>
<dbReference type="InterPro" id="IPR059179">
    <property type="entry name" value="MLKL-like_MCAfunc"/>
</dbReference>
<name>A0A0H2SM42_9AGAM</name>
<evidence type="ECO:0000313" key="5">
    <source>
        <dbReference type="Proteomes" id="UP000053477"/>
    </source>
</evidence>
<evidence type="ECO:0000256" key="1">
    <source>
        <dbReference type="SAM" id="Coils"/>
    </source>
</evidence>
<dbReference type="AlphaFoldDB" id="A0A0H2SM42"/>
<evidence type="ECO:0000313" key="4">
    <source>
        <dbReference type="EMBL" id="KLO18151.1"/>
    </source>
</evidence>
<dbReference type="Proteomes" id="UP000053477">
    <property type="component" value="Unassembled WGS sequence"/>
</dbReference>
<feature type="region of interest" description="Disordered" evidence="2">
    <location>
        <begin position="18"/>
        <end position="41"/>
    </location>
</feature>
<dbReference type="Gene3D" id="1.20.930.20">
    <property type="entry name" value="Adaptor protein Cbl, N-terminal domain"/>
    <property type="match status" value="1"/>
</dbReference>
<feature type="coiled-coil region" evidence="1">
    <location>
        <begin position="94"/>
        <end position="144"/>
    </location>
</feature>
<keyword evidence="5" id="KW-1185">Reference proteome</keyword>
<evidence type="ECO:0000259" key="3">
    <source>
        <dbReference type="Pfam" id="PF22893"/>
    </source>
</evidence>
<gene>
    <name evidence="4" type="ORF">SCHPADRAFT_936416</name>
</gene>
<dbReference type="InParanoid" id="A0A0H2SM42"/>
<dbReference type="CDD" id="cd21037">
    <property type="entry name" value="MLKL_NTD"/>
    <property type="match status" value="1"/>
</dbReference>
<evidence type="ECO:0000256" key="2">
    <source>
        <dbReference type="SAM" id="MobiDB-lite"/>
    </source>
</evidence>
<reference evidence="4 5" key="1">
    <citation type="submission" date="2015-04" db="EMBL/GenBank/DDBJ databases">
        <title>Complete genome sequence of Schizopora paradoxa KUC8140, a cosmopolitan wood degrader in East Asia.</title>
        <authorList>
            <consortium name="DOE Joint Genome Institute"/>
            <person name="Min B."/>
            <person name="Park H."/>
            <person name="Jang Y."/>
            <person name="Kim J.-J."/>
            <person name="Kim K.H."/>
            <person name="Pangilinan J."/>
            <person name="Lipzen A."/>
            <person name="Riley R."/>
            <person name="Grigoriev I.V."/>
            <person name="Spatafora J.W."/>
            <person name="Choi I.-G."/>
        </authorList>
    </citation>
    <scope>NUCLEOTIDE SEQUENCE [LARGE SCALE GENOMIC DNA]</scope>
    <source>
        <strain evidence="4 5">KUC8140</strain>
    </source>
</reference>
<dbReference type="GO" id="GO:0007166">
    <property type="term" value="P:cell surface receptor signaling pathway"/>
    <property type="evidence" value="ECO:0007669"/>
    <property type="project" value="InterPro"/>
</dbReference>
<proteinExistence type="predicted"/>
<sequence>MTSILRALKRKRLLSKSSDGGMLANGEHTTGCTPVKSCDRSSTSTLGVVKLSLAFGESAAEAVPLVGTPIKGVITALLKVLELFDARGKNKKHASRLTNKLRDLDERIERIQQDGKGNASPSHLNELAQRLENLQETLSRTSIDASSVIDSSSIADKLRECEENIDDFVMSYTLSATMNIENSIKDLLSRTTAFEENILQNFAHSNFRHATIHSPVRATIPFIDPRGKEVEVPLALCLSFHEFKQYIALYYRVGTSTPIRGGNYVEAGQYLLTSQGEDILASDDQAWSNVLNSGLPVEMHIIFYTYRYSPFSYALQDALHCFRCKAPLPRKSRIAEDRFNW</sequence>
<organism evidence="4 5">
    <name type="scientific">Schizopora paradoxa</name>
    <dbReference type="NCBI Taxonomy" id="27342"/>
    <lineage>
        <taxon>Eukaryota</taxon>
        <taxon>Fungi</taxon>
        <taxon>Dikarya</taxon>
        <taxon>Basidiomycota</taxon>
        <taxon>Agaricomycotina</taxon>
        <taxon>Agaricomycetes</taxon>
        <taxon>Hymenochaetales</taxon>
        <taxon>Schizoporaceae</taxon>
        <taxon>Schizopora</taxon>
    </lineage>
</organism>
<dbReference type="InterPro" id="IPR036537">
    <property type="entry name" value="Adaptor_Cbl_N_dom_sf"/>
</dbReference>
<accession>A0A0H2SM42</accession>
<dbReference type="EMBL" id="KQ085897">
    <property type="protein sequence ID" value="KLO18151.1"/>
    <property type="molecule type" value="Genomic_DNA"/>
</dbReference>
<feature type="domain" description="Ubiquitin-like" evidence="3">
    <location>
        <begin position="218"/>
        <end position="303"/>
    </location>
</feature>
<dbReference type="Pfam" id="PF22893">
    <property type="entry name" value="ULD_2"/>
    <property type="match status" value="1"/>
</dbReference>
<dbReference type="InterPro" id="IPR054464">
    <property type="entry name" value="ULD_fung"/>
</dbReference>
<protein>
    <recommendedName>
        <fullName evidence="3">Ubiquitin-like domain-containing protein</fullName>
    </recommendedName>
</protein>